<protein>
    <submittedName>
        <fullName evidence="2">Crotonase</fullName>
    </submittedName>
</protein>
<reference evidence="2 3" key="1">
    <citation type="submission" date="2019-07" db="EMBL/GenBank/DDBJ databases">
        <title>Whole genome shotgun sequence of Pseudonocardia sulfidoxydans NBRC 16205.</title>
        <authorList>
            <person name="Hosoyama A."/>
            <person name="Uohara A."/>
            <person name="Ohji S."/>
            <person name="Ichikawa N."/>
        </authorList>
    </citation>
    <scope>NUCLEOTIDE SEQUENCE [LARGE SCALE GENOMIC DNA]</scope>
    <source>
        <strain evidence="2 3">NBRC 16205</strain>
    </source>
</reference>
<dbReference type="RefSeq" id="WP_147114343.1">
    <property type="nucleotide sequence ID" value="NZ_BJVJ01000088.1"/>
</dbReference>
<dbReference type="Gene3D" id="3.90.226.10">
    <property type="entry name" value="2-enoyl-CoA Hydratase, Chain A, domain 1"/>
    <property type="match status" value="1"/>
</dbReference>
<comment type="caution">
    <text evidence="2">The sequence shown here is derived from an EMBL/GenBank/DDBJ whole genome shotgun (WGS) entry which is preliminary data.</text>
</comment>
<dbReference type="Pfam" id="PF00378">
    <property type="entry name" value="ECH_1"/>
    <property type="match status" value="1"/>
</dbReference>
<dbReference type="InterPro" id="IPR001753">
    <property type="entry name" value="Enoyl-CoA_hydra/iso"/>
</dbReference>
<dbReference type="InterPro" id="IPR029045">
    <property type="entry name" value="ClpP/crotonase-like_dom_sf"/>
</dbReference>
<dbReference type="CDD" id="cd06558">
    <property type="entry name" value="crotonase-like"/>
    <property type="match status" value="1"/>
</dbReference>
<evidence type="ECO:0000313" key="2">
    <source>
        <dbReference type="EMBL" id="GEL26405.1"/>
    </source>
</evidence>
<gene>
    <name evidence="2" type="ORF">PSU4_53590</name>
</gene>
<dbReference type="PANTHER" id="PTHR43802:SF1">
    <property type="entry name" value="IP11341P-RELATED"/>
    <property type="match status" value="1"/>
</dbReference>
<sequence>MRIGPRLENYREKYRHALLTRSDDGVLEVVLHSDGSDLIWGAGPHEELGYLFEDIGRDPHNKVIIMTGAGAAFIGRESLGGGAMTAQAWQRIHADGKRLIMSHLDIEVPMIAAVNGPALVHAELALLCDVVIAAENAVFADSPHFTNGLVPGDGVQVVWPMLLGMNRARYFLLTGQHLDALRALDWGVVNEVLPREALLPRARELAATIAARPAGTLRATRSAMVHQIKKAMHDNLGYGLMLEGMAAIQYWPAE</sequence>
<dbReference type="Proteomes" id="UP000321685">
    <property type="component" value="Unassembled WGS sequence"/>
</dbReference>
<organism evidence="2 3">
    <name type="scientific">Pseudonocardia sulfidoxydans NBRC 16205</name>
    <dbReference type="NCBI Taxonomy" id="1223511"/>
    <lineage>
        <taxon>Bacteria</taxon>
        <taxon>Bacillati</taxon>
        <taxon>Actinomycetota</taxon>
        <taxon>Actinomycetes</taxon>
        <taxon>Pseudonocardiales</taxon>
        <taxon>Pseudonocardiaceae</taxon>
        <taxon>Pseudonocardia</taxon>
    </lineage>
</organism>
<evidence type="ECO:0000256" key="1">
    <source>
        <dbReference type="ARBA" id="ARBA00005254"/>
    </source>
</evidence>
<dbReference type="SUPFAM" id="SSF52096">
    <property type="entry name" value="ClpP/crotonase"/>
    <property type="match status" value="1"/>
</dbReference>
<dbReference type="OrthoDB" id="9807606at2"/>
<comment type="similarity">
    <text evidence="1">Belongs to the enoyl-CoA hydratase/isomerase family.</text>
</comment>
<evidence type="ECO:0000313" key="3">
    <source>
        <dbReference type="Proteomes" id="UP000321685"/>
    </source>
</evidence>
<dbReference type="PANTHER" id="PTHR43802">
    <property type="entry name" value="ENOYL-COA HYDRATASE"/>
    <property type="match status" value="1"/>
</dbReference>
<accession>A0A511DNM9</accession>
<dbReference type="EMBL" id="BJVJ01000088">
    <property type="protein sequence ID" value="GEL26405.1"/>
    <property type="molecule type" value="Genomic_DNA"/>
</dbReference>
<proteinExistence type="inferred from homology"/>
<dbReference type="GO" id="GO:0003824">
    <property type="term" value="F:catalytic activity"/>
    <property type="evidence" value="ECO:0007669"/>
    <property type="project" value="UniProtKB-ARBA"/>
</dbReference>
<name>A0A511DNM9_9PSEU</name>
<keyword evidence="3" id="KW-1185">Reference proteome</keyword>
<dbReference type="AlphaFoldDB" id="A0A511DNM9"/>